<keyword evidence="7" id="KW-0472">Membrane</keyword>
<sequence length="128" mass="14576">MSIVGTFREQFGYIVLYERLPDVDSREMVQQMTNNLQKLESNMDDVVKTAEMLGAAHQEARVSHAVEMMSEHLEHLKKRHTTESEEMLEVRELLYRRRGRLHSDSTGISCHVGAPCCLGGLRVDGTSE</sequence>
<keyword evidence="4" id="KW-0812">Transmembrane</keyword>
<proteinExistence type="predicted"/>
<keyword evidence="6" id="KW-0175">Coiled coil</keyword>
<accession>A0A3N0YCE2</accession>
<keyword evidence="5" id="KW-1133">Transmembrane helix</keyword>
<evidence type="ECO:0000313" key="9">
    <source>
        <dbReference type="Proteomes" id="UP000281406"/>
    </source>
</evidence>
<dbReference type="Proteomes" id="UP000281406">
    <property type="component" value="Unassembled WGS sequence"/>
</dbReference>
<reference evidence="8 9" key="1">
    <citation type="submission" date="2018-10" db="EMBL/GenBank/DDBJ databases">
        <title>Genome assembly for a Yunnan-Guizhou Plateau 3E fish, Anabarilius grahami (Regan), and its evolutionary and genetic applications.</title>
        <authorList>
            <person name="Jiang W."/>
        </authorList>
    </citation>
    <scope>NUCLEOTIDE SEQUENCE [LARGE SCALE GENOMIC DNA]</scope>
    <source>
        <strain evidence="8">AG-KIZ</strain>
        <tissue evidence="8">Muscle</tissue>
    </source>
</reference>
<comment type="caution">
    <text evidence="8">The sequence shown here is derived from an EMBL/GenBank/DDBJ whole genome shotgun (WGS) entry which is preliminary data.</text>
</comment>
<dbReference type="OrthoDB" id="10062605at2759"/>
<evidence type="ECO:0000256" key="4">
    <source>
        <dbReference type="ARBA" id="ARBA00022692"/>
    </source>
</evidence>
<organism evidence="8 9">
    <name type="scientific">Anabarilius grahami</name>
    <name type="common">Kanglang fish</name>
    <name type="synonym">Barilius grahami</name>
    <dbReference type="NCBI Taxonomy" id="495550"/>
    <lineage>
        <taxon>Eukaryota</taxon>
        <taxon>Metazoa</taxon>
        <taxon>Chordata</taxon>
        <taxon>Craniata</taxon>
        <taxon>Vertebrata</taxon>
        <taxon>Euteleostomi</taxon>
        <taxon>Actinopterygii</taxon>
        <taxon>Neopterygii</taxon>
        <taxon>Teleostei</taxon>
        <taxon>Ostariophysi</taxon>
        <taxon>Cypriniformes</taxon>
        <taxon>Xenocyprididae</taxon>
        <taxon>Xenocypridinae</taxon>
        <taxon>Xenocypridinae incertae sedis</taxon>
        <taxon>Anabarilius</taxon>
    </lineage>
</organism>
<evidence type="ECO:0000313" key="8">
    <source>
        <dbReference type="EMBL" id="ROL43531.1"/>
    </source>
</evidence>
<dbReference type="Pfam" id="PF05781">
    <property type="entry name" value="MRVI1"/>
    <property type="match status" value="1"/>
</dbReference>
<keyword evidence="3" id="KW-0963">Cytoplasm</keyword>
<dbReference type="EMBL" id="RJVU01048094">
    <property type="protein sequence ID" value="ROL43531.1"/>
    <property type="molecule type" value="Genomic_DNA"/>
</dbReference>
<keyword evidence="9" id="KW-1185">Reference proteome</keyword>
<dbReference type="PANTHER" id="PTHR15352">
    <property type="entry name" value="LYMPHOID-RESTRICTED MEMBRANE PROTEIN, JAW1"/>
    <property type="match status" value="1"/>
</dbReference>
<evidence type="ECO:0000256" key="1">
    <source>
        <dbReference type="ARBA" id="ARBA00004167"/>
    </source>
</evidence>
<evidence type="ECO:0000256" key="6">
    <source>
        <dbReference type="ARBA" id="ARBA00023054"/>
    </source>
</evidence>
<dbReference type="GO" id="GO:0005737">
    <property type="term" value="C:cytoplasm"/>
    <property type="evidence" value="ECO:0007669"/>
    <property type="project" value="UniProtKB-SubCell"/>
</dbReference>
<protein>
    <submittedName>
        <fullName evidence="8">Lymphoid-restricted membrane protein</fullName>
    </submittedName>
</protein>
<name>A0A3N0YCE2_ANAGA</name>
<evidence type="ECO:0000256" key="2">
    <source>
        <dbReference type="ARBA" id="ARBA00004496"/>
    </source>
</evidence>
<dbReference type="GO" id="GO:0016020">
    <property type="term" value="C:membrane"/>
    <property type="evidence" value="ECO:0007669"/>
    <property type="project" value="UniProtKB-SubCell"/>
</dbReference>
<dbReference type="InterPro" id="IPR008677">
    <property type="entry name" value="MRVI1"/>
</dbReference>
<dbReference type="AlphaFoldDB" id="A0A3N0YCE2"/>
<evidence type="ECO:0000256" key="5">
    <source>
        <dbReference type="ARBA" id="ARBA00022989"/>
    </source>
</evidence>
<comment type="subcellular location">
    <subcellularLocation>
        <location evidence="2">Cytoplasm</location>
    </subcellularLocation>
    <subcellularLocation>
        <location evidence="1">Membrane</location>
        <topology evidence="1">Single-pass membrane protein</topology>
    </subcellularLocation>
</comment>
<gene>
    <name evidence="8" type="ORF">DPX16_0990</name>
</gene>
<evidence type="ECO:0000256" key="7">
    <source>
        <dbReference type="ARBA" id="ARBA00023136"/>
    </source>
</evidence>
<dbReference type="PANTHER" id="PTHR15352:SF4">
    <property type="entry name" value="LYMPHOID-RESTRICTED MEMBRANE PROTEIN-LIKE ISOFORM X1"/>
    <property type="match status" value="1"/>
</dbReference>
<evidence type="ECO:0000256" key="3">
    <source>
        <dbReference type="ARBA" id="ARBA00022490"/>
    </source>
</evidence>